<sequence length="31" mass="3724">MKIYLRFIIVDDDLFNLKLGEKLIKPLSMKK</sequence>
<reference evidence="1 2" key="1">
    <citation type="submission" date="2011-12" db="EMBL/GenBank/DDBJ databases">
        <title>The complete genome of Niastella koreensis GR20-10.</title>
        <authorList>
            <consortium name="US DOE Joint Genome Institute (JGI-PGF)"/>
            <person name="Lucas S."/>
            <person name="Han J."/>
            <person name="Lapidus A."/>
            <person name="Bruce D."/>
            <person name="Goodwin L."/>
            <person name="Pitluck S."/>
            <person name="Peters L."/>
            <person name="Kyrpides N."/>
            <person name="Mavromatis K."/>
            <person name="Ivanova N."/>
            <person name="Mikhailova N."/>
            <person name="Davenport K."/>
            <person name="Saunders E."/>
            <person name="Detter J.C."/>
            <person name="Tapia R."/>
            <person name="Han C."/>
            <person name="Land M."/>
            <person name="Hauser L."/>
            <person name="Markowitz V."/>
            <person name="Cheng J.-F."/>
            <person name="Hugenholtz P."/>
            <person name="Woyke T."/>
            <person name="Wu D."/>
            <person name="Tindall B."/>
            <person name="Pomrenke H."/>
            <person name="Brambilla E."/>
            <person name="Klenk H.-P."/>
            <person name="Eisen J.A."/>
        </authorList>
    </citation>
    <scope>NUCLEOTIDE SEQUENCE [LARGE SCALE GENOMIC DNA]</scope>
    <source>
        <strain evidence="2">DSM 17620 / KACC 11465 / NBRC 106392 / GR20-10</strain>
    </source>
</reference>
<proteinExistence type="predicted"/>
<protein>
    <submittedName>
        <fullName evidence="1">Uncharacterized protein</fullName>
    </submittedName>
</protein>
<evidence type="ECO:0000313" key="2">
    <source>
        <dbReference type="Proteomes" id="UP000005438"/>
    </source>
</evidence>
<dbReference type="EMBL" id="CP003178">
    <property type="protein sequence ID" value="AEW00562.1"/>
    <property type="molecule type" value="Genomic_DNA"/>
</dbReference>
<name>G8TFW3_NIAKG</name>
<dbReference type="HOGENOM" id="CLU_3397568_0_0_10"/>
<accession>G8TFW3</accession>
<evidence type="ECO:0000313" key="1">
    <source>
        <dbReference type="EMBL" id="AEW00562.1"/>
    </source>
</evidence>
<dbReference type="AlphaFoldDB" id="G8TFW3"/>
<dbReference type="Proteomes" id="UP000005438">
    <property type="component" value="Chromosome"/>
</dbReference>
<dbReference type="STRING" id="700598.Niako_4294"/>
<gene>
    <name evidence="1" type="ordered locus">Niako_4294</name>
</gene>
<dbReference type="KEGG" id="nko:Niako_4294"/>
<organism evidence="1 2">
    <name type="scientific">Niastella koreensis (strain DSM 17620 / KACC 11465 / NBRC 106392 / GR20-10)</name>
    <dbReference type="NCBI Taxonomy" id="700598"/>
    <lineage>
        <taxon>Bacteria</taxon>
        <taxon>Pseudomonadati</taxon>
        <taxon>Bacteroidota</taxon>
        <taxon>Chitinophagia</taxon>
        <taxon>Chitinophagales</taxon>
        <taxon>Chitinophagaceae</taxon>
        <taxon>Niastella</taxon>
    </lineage>
</organism>